<keyword evidence="2 4" id="KW-0808">Transferase</keyword>
<dbReference type="RefSeq" id="WP_420069376.1">
    <property type="nucleotide sequence ID" value="NZ_JBCHKQ010000002.1"/>
</dbReference>
<keyword evidence="3 4" id="KW-0949">S-adenosyl-L-methionine</keyword>
<dbReference type="PROSITE" id="PS51687">
    <property type="entry name" value="SAM_MT_RNA_M5U"/>
    <property type="match status" value="1"/>
</dbReference>
<gene>
    <name evidence="7" type="ORF">WKV44_05190</name>
</gene>
<dbReference type="SUPFAM" id="SSF50249">
    <property type="entry name" value="Nucleic acid-binding proteins"/>
    <property type="match status" value="1"/>
</dbReference>
<feature type="binding site" evidence="4">
    <location>
        <position position="302"/>
    </location>
    <ligand>
        <name>S-adenosyl-L-methionine</name>
        <dbReference type="ChEBI" id="CHEBI:59789"/>
    </ligand>
</feature>
<evidence type="ECO:0000256" key="4">
    <source>
        <dbReference type="PROSITE-ProRule" id="PRU01024"/>
    </source>
</evidence>
<accession>A0ABU9UB91</accession>
<comment type="caution">
    <text evidence="7">The sequence shown here is derived from an EMBL/GenBank/DDBJ whole genome shotgun (WGS) entry which is preliminary data.</text>
</comment>
<proteinExistence type="inferred from homology"/>
<sequence length="372" mass="42487">MQNTVELTIEELAPLARGISRHEGKIIFTDYTLPGEKVLAVIKEEHKDYATAELIEIITGSAHRVKPHCPHYGICKGCNMQHIEYQHALEYKKNWLRKLLTDNKLTDIPHIETISSSPYGYRNRFQIHIENKKPGYRKKDGRHFPINQCPILNQAAAPIFSDDFSDIPNKKRLNLFCHNNRLYGRKGAEDFSVTMANRTYYGRTDLFFQSNTEVLEKLIQWIEEKTENMSPLSVWDLYSGSGLFSSLFADRAESVKLVEEVTESLALAERQLGKKANYYAMTVEEFFSYPAASKPPDLIILDPPRSGISKSARKSIIKTASPTLLYISCNPASFARDAAQLIRHSGYRIKDIVLCDFYPQTHHAEIASILQR</sequence>
<feature type="domain" description="TRAM" evidence="6">
    <location>
        <begin position="1"/>
        <end position="56"/>
    </location>
</feature>
<dbReference type="SUPFAM" id="SSF53335">
    <property type="entry name" value="S-adenosyl-L-methionine-dependent methyltransferases"/>
    <property type="match status" value="1"/>
</dbReference>
<keyword evidence="1 4" id="KW-0489">Methyltransferase</keyword>
<feature type="binding site" evidence="4">
    <location>
        <position position="259"/>
    </location>
    <ligand>
        <name>S-adenosyl-L-methionine</name>
        <dbReference type="ChEBI" id="CHEBI:59789"/>
    </ligand>
</feature>
<dbReference type="Pfam" id="PF05958">
    <property type="entry name" value="tRNA_U5-meth_tr"/>
    <property type="match status" value="1"/>
</dbReference>
<dbReference type="EMBL" id="JBCHKQ010000002">
    <property type="protein sequence ID" value="MEM5947930.1"/>
    <property type="molecule type" value="Genomic_DNA"/>
</dbReference>
<evidence type="ECO:0000256" key="2">
    <source>
        <dbReference type="ARBA" id="ARBA00022679"/>
    </source>
</evidence>
<evidence type="ECO:0000313" key="7">
    <source>
        <dbReference type="EMBL" id="MEM5947930.1"/>
    </source>
</evidence>
<evidence type="ECO:0000313" key="8">
    <source>
        <dbReference type="Proteomes" id="UP001466331"/>
    </source>
</evidence>
<feature type="active site" evidence="5">
    <location>
        <position position="329"/>
    </location>
</feature>
<feature type="binding site" evidence="4">
    <location>
        <position position="238"/>
    </location>
    <ligand>
        <name>S-adenosyl-L-methionine</name>
        <dbReference type="ChEBI" id="CHEBI:59789"/>
    </ligand>
</feature>
<dbReference type="Gene3D" id="3.40.50.150">
    <property type="entry name" value="Vaccinia Virus protein VP39"/>
    <property type="match status" value="2"/>
</dbReference>
<name>A0ABU9UB91_9SPIR</name>
<keyword evidence="8" id="KW-1185">Reference proteome</keyword>
<dbReference type="PROSITE" id="PS50926">
    <property type="entry name" value="TRAM"/>
    <property type="match status" value="1"/>
</dbReference>
<dbReference type="Gene3D" id="2.40.50.140">
    <property type="entry name" value="Nucleic acid-binding proteins"/>
    <property type="match status" value="1"/>
</dbReference>
<reference evidence="7 8" key="1">
    <citation type="submission" date="2024-03" db="EMBL/GenBank/DDBJ databases">
        <title>Ignisphaera cupida sp. nov., a hyperthermophilic hydrolytic archaeon from a hot spring of Kamchatka, and proposal of Ignisphaeraceae fam. nov.</title>
        <authorList>
            <person name="Podosokorskaya O.A."/>
            <person name="Elcheninov A.G."/>
            <person name="Maltseva A.I."/>
            <person name="Zayulina K.S."/>
            <person name="Novikov A."/>
            <person name="Merkel A.Y."/>
        </authorList>
    </citation>
    <scope>NUCLEOTIDE SEQUENCE [LARGE SCALE GENOMIC DNA]</scope>
    <source>
        <strain evidence="7 8">38H-sp</strain>
    </source>
</reference>
<dbReference type="PROSITE" id="PS01230">
    <property type="entry name" value="TRMA_1"/>
    <property type="match status" value="1"/>
</dbReference>
<dbReference type="InterPro" id="IPR030390">
    <property type="entry name" value="MeTrfase_TrmA_AS"/>
</dbReference>
<dbReference type="InterPro" id="IPR010280">
    <property type="entry name" value="U5_MeTrfase_fam"/>
</dbReference>
<dbReference type="PANTHER" id="PTHR11061:SF30">
    <property type="entry name" value="TRNA (URACIL(54)-C(5))-METHYLTRANSFERASE"/>
    <property type="match status" value="1"/>
</dbReference>
<protein>
    <submittedName>
        <fullName evidence="7">TRAM domain-containing protein</fullName>
    </submittedName>
</protein>
<dbReference type="InterPro" id="IPR002792">
    <property type="entry name" value="TRAM_dom"/>
</dbReference>
<dbReference type="InterPro" id="IPR012340">
    <property type="entry name" value="NA-bd_OB-fold"/>
</dbReference>
<evidence type="ECO:0000256" key="3">
    <source>
        <dbReference type="ARBA" id="ARBA00022691"/>
    </source>
</evidence>
<dbReference type="Proteomes" id="UP001466331">
    <property type="component" value="Unassembled WGS sequence"/>
</dbReference>
<feature type="active site" description="Nucleophile" evidence="4">
    <location>
        <position position="329"/>
    </location>
</feature>
<feature type="binding site" evidence="4">
    <location>
        <position position="209"/>
    </location>
    <ligand>
        <name>S-adenosyl-L-methionine</name>
        <dbReference type="ChEBI" id="CHEBI:59789"/>
    </ligand>
</feature>
<organism evidence="7 8">
    <name type="scientific">Rarispira pelagica</name>
    <dbReference type="NCBI Taxonomy" id="3141764"/>
    <lineage>
        <taxon>Bacteria</taxon>
        <taxon>Pseudomonadati</taxon>
        <taxon>Spirochaetota</taxon>
        <taxon>Spirochaetia</taxon>
        <taxon>Winmispirales</taxon>
        <taxon>Winmispiraceae</taxon>
        <taxon>Rarispira</taxon>
    </lineage>
</organism>
<dbReference type="PANTHER" id="PTHR11061">
    <property type="entry name" value="RNA M5U METHYLTRANSFERASE"/>
    <property type="match status" value="1"/>
</dbReference>
<dbReference type="InterPro" id="IPR029063">
    <property type="entry name" value="SAM-dependent_MTases_sf"/>
</dbReference>
<comment type="similarity">
    <text evidence="4">Belongs to the class I-like SAM-binding methyltransferase superfamily. RNA M5U methyltransferase family.</text>
</comment>
<evidence type="ECO:0000256" key="1">
    <source>
        <dbReference type="ARBA" id="ARBA00022603"/>
    </source>
</evidence>
<evidence type="ECO:0000256" key="5">
    <source>
        <dbReference type="PROSITE-ProRule" id="PRU10015"/>
    </source>
</evidence>
<dbReference type="Pfam" id="PF01938">
    <property type="entry name" value="TRAM"/>
    <property type="match status" value="1"/>
</dbReference>
<evidence type="ECO:0000259" key="6">
    <source>
        <dbReference type="PROSITE" id="PS50926"/>
    </source>
</evidence>